<evidence type="ECO:0000256" key="4">
    <source>
        <dbReference type="ARBA" id="ARBA00022618"/>
    </source>
</evidence>
<evidence type="ECO:0000256" key="3">
    <source>
        <dbReference type="ARBA" id="ARBA00022454"/>
    </source>
</evidence>
<accession>A0A8C4QII7</accession>
<organism evidence="11 12">
    <name type="scientific">Eptatretus burgeri</name>
    <name type="common">Inshore hagfish</name>
    <dbReference type="NCBI Taxonomy" id="7764"/>
    <lineage>
        <taxon>Eukaryota</taxon>
        <taxon>Metazoa</taxon>
        <taxon>Chordata</taxon>
        <taxon>Craniata</taxon>
        <taxon>Vertebrata</taxon>
        <taxon>Cyclostomata</taxon>
        <taxon>Myxini</taxon>
        <taxon>Myxiniformes</taxon>
        <taxon>Myxinidae</taxon>
        <taxon>Eptatretinae</taxon>
        <taxon>Eptatretus</taxon>
    </lineage>
</organism>
<evidence type="ECO:0000256" key="5">
    <source>
        <dbReference type="ARBA" id="ARBA00022776"/>
    </source>
</evidence>
<keyword evidence="5 9" id="KW-0498">Mitosis</keyword>
<evidence type="ECO:0000256" key="7">
    <source>
        <dbReference type="ARBA" id="ARBA00023306"/>
    </source>
</evidence>
<comment type="function">
    <text evidence="9">Essential component of the mitotic checkpoint, which prevents cells from prematurely exiting mitosis. Required for the assembly of the dynein-dynactin and MAD1-MAD2 complexes onto kinetochores. Its function related to the spindle assembly machinery is proposed to depend on its association in the mitotic RZZ complex.</text>
</comment>
<evidence type="ECO:0000256" key="9">
    <source>
        <dbReference type="RuleBase" id="RU369076"/>
    </source>
</evidence>
<dbReference type="Proteomes" id="UP000694388">
    <property type="component" value="Unplaced"/>
</dbReference>
<comment type="subcellular location">
    <subcellularLocation>
        <location evidence="1 9">Chromosome</location>
        <location evidence="1 9">Centromere</location>
        <location evidence="1 9">Kinetochore</location>
    </subcellularLocation>
</comment>
<dbReference type="Pfam" id="PF09817">
    <property type="entry name" value="Zwilch"/>
    <property type="match status" value="2"/>
</dbReference>
<protein>
    <recommendedName>
        <fullName evidence="9">Protein zwilch</fullName>
    </recommendedName>
</protein>
<dbReference type="GO" id="GO:0034501">
    <property type="term" value="P:protein localization to kinetochore"/>
    <property type="evidence" value="ECO:0007669"/>
    <property type="project" value="UniProtKB-UniRule"/>
</dbReference>
<reference evidence="11" key="2">
    <citation type="submission" date="2025-09" db="UniProtKB">
        <authorList>
            <consortium name="Ensembl"/>
        </authorList>
    </citation>
    <scope>IDENTIFICATION</scope>
</reference>
<dbReference type="AlphaFoldDB" id="A0A8C4QII7"/>
<feature type="signal peptide" evidence="10">
    <location>
        <begin position="1"/>
        <end position="27"/>
    </location>
</feature>
<evidence type="ECO:0000313" key="11">
    <source>
        <dbReference type="Ensembl" id="ENSEBUP00000015452.1"/>
    </source>
</evidence>
<evidence type="ECO:0000313" key="12">
    <source>
        <dbReference type="Proteomes" id="UP000694388"/>
    </source>
</evidence>
<dbReference type="GO" id="GO:1990423">
    <property type="term" value="C:RZZ complex"/>
    <property type="evidence" value="ECO:0007669"/>
    <property type="project" value="UniProtKB-UniRule"/>
</dbReference>
<evidence type="ECO:0000256" key="1">
    <source>
        <dbReference type="ARBA" id="ARBA00004629"/>
    </source>
</evidence>
<reference evidence="11" key="1">
    <citation type="submission" date="2025-08" db="UniProtKB">
        <authorList>
            <consortium name="Ensembl"/>
        </authorList>
    </citation>
    <scope>IDENTIFICATION</scope>
</reference>
<dbReference type="GO" id="GO:0007094">
    <property type="term" value="P:mitotic spindle assembly checkpoint signaling"/>
    <property type="evidence" value="ECO:0007669"/>
    <property type="project" value="UniProtKB-UniRule"/>
</dbReference>
<keyword evidence="7 9" id="KW-0131">Cell cycle</keyword>
<feature type="chain" id="PRO_5034418814" description="Protein zwilch" evidence="10">
    <location>
        <begin position="28"/>
        <end position="404"/>
    </location>
</feature>
<comment type="similarity">
    <text evidence="2 9">Belongs to the ZWILCH family.</text>
</comment>
<evidence type="ECO:0000256" key="6">
    <source>
        <dbReference type="ARBA" id="ARBA00022838"/>
    </source>
</evidence>
<evidence type="ECO:0000256" key="2">
    <source>
        <dbReference type="ARBA" id="ARBA00009062"/>
    </source>
</evidence>
<keyword evidence="10" id="KW-0732">Signal</keyword>
<evidence type="ECO:0000256" key="8">
    <source>
        <dbReference type="ARBA" id="ARBA00023328"/>
    </source>
</evidence>
<keyword evidence="8 9" id="KW-0137">Centromere</keyword>
<dbReference type="Gene3D" id="1.20.58.730">
    <property type="match status" value="1"/>
</dbReference>
<name>A0A8C4QII7_EPTBU</name>
<keyword evidence="6 9" id="KW-0995">Kinetochore</keyword>
<dbReference type="InterPro" id="IPR018630">
    <property type="entry name" value="Zwilch"/>
</dbReference>
<dbReference type="Ensembl" id="ENSEBUT00000016028.1">
    <property type="protein sequence ID" value="ENSEBUP00000015452.1"/>
    <property type="gene ID" value="ENSEBUG00000009731.1"/>
</dbReference>
<comment type="subunit">
    <text evidence="9">Component of the RZZ complex.</text>
</comment>
<evidence type="ECO:0000256" key="10">
    <source>
        <dbReference type="SAM" id="SignalP"/>
    </source>
</evidence>
<proteinExistence type="inferred from homology"/>
<dbReference type="PANTHER" id="PTHR15995:SF1">
    <property type="entry name" value="PROTEIN ZWILCH HOMOLOG"/>
    <property type="match status" value="1"/>
</dbReference>
<dbReference type="GeneTree" id="ENSGT00390000013696"/>
<dbReference type="GO" id="GO:0051301">
    <property type="term" value="P:cell division"/>
    <property type="evidence" value="ECO:0007669"/>
    <property type="project" value="UniProtKB-UniRule"/>
</dbReference>
<keyword evidence="4 9" id="KW-0132">Cell division</keyword>
<dbReference type="Gene3D" id="2.20.25.230">
    <property type="match status" value="1"/>
</dbReference>
<keyword evidence="3 9" id="KW-0158">Chromosome</keyword>
<keyword evidence="12" id="KW-1185">Reference proteome</keyword>
<sequence length="404" mass="45987">MKPPKSRIAAHLHSFMLLFSVHHHVLSSPIQNHDLFYPYICTWCLCVCVCVFRRLLSWFCTGHNNHIWDSSCNPPSLPLPPLWVRCDMKDNESICWMGACPMVPASSIEMQLYTANCKGPLVGTSDLPSLDEMILKHKARHRVNKVKTSGYTRYILFGPPHGNTSLLERCSNINVEFWWSNVNHLFQVPPADANATLNIRVEPGDVQSPVYTAYKELDFLACGAAPLQTHRDNNSLLSEMVHQSYTGAMKYVPLVGKSPLEMLAQIGLDKIQRDYLTYFLGLFFKEYFFGMHSSLGLQEQLCRLTRLEHIFEVVAICRTFLSIPHENLFLLTMLGWYHSPRFELKLQSCYNKPVVGIEKLSIPVDLVVLEHPPVTIIEHKVDILCHTVSVGIPSPAMSLWVLKP</sequence>
<dbReference type="PANTHER" id="PTHR15995">
    <property type="entry name" value="PROTEIN ZWILCH HOMOLOG"/>
    <property type="match status" value="1"/>
</dbReference>